<proteinExistence type="predicted"/>
<gene>
    <name evidence="3" type="ORF">UFOPK3610_00403</name>
</gene>
<evidence type="ECO:0000259" key="2">
    <source>
        <dbReference type="SMART" id="SM00939"/>
    </source>
</evidence>
<dbReference type="PANTHER" id="PTHR43056:SF10">
    <property type="entry name" value="COCE_NOND FAMILY, PUTATIVE (AFU_ORTHOLOGUE AFUA_7G00600)-RELATED"/>
    <property type="match status" value="1"/>
</dbReference>
<accession>A0A6J7GBN2</accession>
<name>A0A6J7GBN2_9ZZZZ</name>
<dbReference type="GO" id="GO:0008239">
    <property type="term" value="F:dipeptidyl-peptidase activity"/>
    <property type="evidence" value="ECO:0007669"/>
    <property type="project" value="InterPro"/>
</dbReference>
<sequence>MSVDWQEHVSQPTYSMKVTKRVLVPMRDGVHLSIDLFAPDGDGPFPALLSYSPYWNEGQYLPVPSSNPHPTAGLGNYAIEAGNSEYFATRGFVHVVANVRGTGESEGEYQLMGLVEQTDGYDLIEWLAAQPWCNGNVGMIGVSYFSWIQYLVASQAPPSLKAISPLEGANDYYRDVCYRGGILSHGFLGYWNTELSDRDTTSRSEREMSPAELKAQIEKVKAENGDIRHLYSVYQLLSAPKKNPVLFDALMHPTDSEWYHERSGYKHFDKIECAVFCGAPLDFWDLHLAGGFRAWREINHVPKKFLVYESFHLRPFAEHHDLLVRWFDHWLKGNDTGMMDEPPISVWVQGAREWRDEVDWPLERTEWTPFYLRSDSALSTLMPASTEAADSFDNVSYVTLDAAIAGIPHLSYRTEPLEKDLEITGPIRLNLHASLSDSDGNWIVELRDVDADGASRIVSKGWLKSSFRAMDEGKSTPYRPEHPFDVEIPVVPGEVNLYAIQIHDTSNVFLAGHRIELIVKSIDHSLEGGWNTIFHHLPSARTVTHTVHHNSEHASHLLLPVISRA</sequence>
<dbReference type="InterPro" id="IPR029058">
    <property type="entry name" value="AB_hydrolase_fold"/>
</dbReference>
<keyword evidence="1" id="KW-0378">Hydrolase</keyword>
<feature type="domain" description="Xaa-Pro dipeptidyl-peptidase C-terminal" evidence="2">
    <location>
        <begin position="324"/>
        <end position="558"/>
    </location>
</feature>
<dbReference type="SMART" id="SM00939">
    <property type="entry name" value="PepX_C"/>
    <property type="match status" value="1"/>
</dbReference>
<dbReference type="Pfam" id="PF02129">
    <property type="entry name" value="Peptidase_S15"/>
    <property type="match status" value="1"/>
</dbReference>
<dbReference type="PANTHER" id="PTHR43056">
    <property type="entry name" value="PEPTIDASE S9 PROLYL OLIGOPEPTIDASE"/>
    <property type="match status" value="1"/>
</dbReference>
<protein>
    <submittedName>
        <fullName evidence="3">Unannotated protein</fullName>
    </submittedName>
</protein>
<dbReference type="AlphaFoldDB" id="A0A6J7GBN2"/>
<dbReference type="Gene3D" id="3.40.50.1820">
    <property type="entry name" value="alpha/beta hydrolase"/>
    <property type="match status" value="1"/>
</dbReference>
<reference evidence="3" key="1">
    <citation type="submission" date="2020-05" db="EMBL/GenBank/DDBJ databases">
        <authorList>
            <person name="Chiriac C."/>
            <person name="Salcher M."/>
            <person name="Ghai R."/>
            <person name="Kavagutti S V."/>
        </authorList>
    </citation>
    <scope>NUCLEOTIDE SEQUENCE</scope>
</reference>
<dbReference type="SUPFAM" id="SSF49785">
    <property type="entry name" value="Galactose-binding domain-like"/>
    <property type="match status" value="1"/>
</dbReference>
<dbReference type="InterPro" id="IPR000383">
    <property type="entry name" value="Xaa-Pro-like_dom"/>
</dbReference>
<dbReference type="Pfam" id="PF08530">
    <property type="entry name" value="PepX_C"/>
    <property type="match status" value="1"/>
</dbReference>
<dbReference type="SUPFAM" id="SSF53474">
    <property type="entry name" value="alpha/beta-Hydrolases"/>
    <property type="match status" value="1"/>
</dbReference>
<dbReference type="InterPro" id="IPR005674">
    <property type="entry name" value="CocE/Ser_esterase"/>
</dbReference>
<dbReference type="Gene3D" id="1.10.3020.10">
    <property type="entry name" value="alpha-amino acid ester hydrolase ( Helical cap domain)"/>
    <property type="match status" value="1"/>
</dbReference>
<dbReference type="InterPro" id="IPR050585">
    <property type="entry name" value="Xaa-Pro_dipeptidyl-ppase/CocE"/>
</dbReference>
<dbReference type="NCBIfam" id="TIGR00976">
    <property type="entry name" value="CocE_NonD"/>
    <property type="match status" value="2"/>
</dbReference>
<evidence type="ECO:0000313" key="3">
    <source>
        <dbReference type="EMBL" id="CAB4905632.1"/>
    </source>
</evidence>
<dbReference type="InterPro" id="IPR008979">
    <property type="entry name" value="Galactose-bd-like_sf"/>
</dbReference>
<evidence type="ECO:0000256" key="1">
    <source>
        <dbReference type="ARBA" id="ARBA00022801"/>
    </source>
</evidence>
<dbReference type="InterPro" id="IPR013736">
    <property type="entry name" value="Xaa-Pro_dipept_C"/>
</dbReference>
<dbReference type="EMBL" id="CAFBMR010000008">
    <property type="protein sequence ID" value="CAB4905632.1"/>
    <property type="molecule type" value="Genomic_DNA"/>
</dbReference>
<organism evidence="3">
    <name type="scientific">freshwater metagenome</name>
    <dbReference type="NCBI Taxonomy" id="449393"/>
    <lineage>
        <taxon>unclassified sequences</taxon>
        <taxon>metagenomes</taxon>
        <taxon>ecological metagenomes</taxon>
    </lineage>
</organism>
<dbReference type="Gene3D" id="2.60.120.260">
    <property type="entry name" value="Galactose-binding domain-like"/>
    <property type="match status" value="1"/>
</dbReference>